<evidence type="ECO:0000259" key="8">
    <source>
        <dbReference type="Pfam" id="PF03772"/>
    </source>
</evidence>
<dbReference type="Pfam" id="PF00753">
    <property type="entry name" value="Lactamase_B"/>
    <property type="match status" value="1"/>
</dbReference>
<accession>A0AA86JJJ5</accession>
<dbReference type="CDD" id="cd07731">
    <property type="entry name" value="ComA-like_MBL-fold"/>
    <property type="match status" value="1"/>
</dbReference>
<dbReference type="PANTHER" id="PTHR30619">
    <property type="entry name" value="DNA INTERNALIZATION/COMPETENCE PROTEIN COMEC/REC2"/>
    <property type="match status" value="1"/>
</dbReference>
<evidence type="ECO:0000256" key="3">
    <source>
        <dbReference type="ARBA" id="ARBA00022692"/>
    </source>
</evidence>
<evidence type="ECO:0000313" key="9">
    <source>
        <dbReference type="EMBL" id="BET25612.1"/>
    </source>
</evidence>
<reference evidence="9 10" key="1">
    <citation type="submission" date="2023-10" db="EMBL/GenBank/DDBJ databases">
        <title>Complete Genome Sequence of Limnobacter thiooxidans CS-K2T, Isolated from freshwater lake sediments in Bavaria, Germany.</title>
        <authorList>
            <person name="Naruki M."/>
            <person name="Watanabe A."/>
            <person name="Warashina T."/>
            <person name="Morita T."/>
            <person name="Arakawa K."/>
        </authorList>
    </citation>
    <scope>NUCLEOTIDE SEQUENCE [LARGE SCALE GENOMIC DNA]</scope>
    <source>
        <strain evidence="9 10">CS-K2</strain>
    </source>
</reference>
<sequence length="711" mass="78812">MESEFRLVEKTFRDKGAQTWLIEHTPFDVQKTSKCLKPDARLQLFVENADLYREVTPSQQFRAALRIKPPKGTLQLEGFDVHRHWFANRIAGTAQLKGGIQFIPTPASWSPLIWMEQLRLHIANWIIDTLQGHPEQALVLAMVVGDQGLISPEDRDMFNTTGIAHLVAISGLHITLFAMLAGKLASNLWRRSSSLCLRVPATLAGSLFGLLFAILYGLVAGWGVPAQRTVFMLFALCVGQLRGGLQSSWDTFFLALFLTLAFDSWAVLDAGFMLSFGAVATLIFVTQGHVYFIKPRHEFVANAIKAQYAVTVGLILPCAILFNQQSLVSPVANALSIPWMSFVSTPLALLGGLFQHTWAIQLAADSLQVQRKWLGVLNELSWAALPVHNQPLWINTVVALGCLVLLLPPGLVSRWIGLALVAMLAWPAPRPAENDFWMTLMDVGQGTAIAIQTHRHLLIYDAGPAFNDRSNSARRVLLPWLAAHGYKKPDVFMLSHDDADHSGGAPLMLLKAPPVTFISSVVSTHPLNQQARLQKSKVHDCHHMTGWIWDGVRFDPIPINADQHAPSKLLAKNNQSCVLKISTATHSVLLTGDIEAISEMQLLTTHGAHLLQSRVLVAPHHGSKTSSTEPFLEAVQPEIALIQAGWQNQFGHPHLQVITRFNSMDIDVYNTAQNGAMKWHFQYKEATPSVTLAAETRRRYWHTHENSAKAP</sequence>
<feature type="transmembrane region" description="Helical" evidence="6">
    <location>
        <begin position="397"/>
        <end position="426"/>
    </location>
</feature>
<feature type="transmembrane region" description="Helical" evidence="6">
    <location>
        <begin position="203"/>
        <end position="223"/>
    </location>
</feature>
<feature type="domain" description="Metallo-beta-lactamase" evidence="7">
    <location>
        <begin position="442"/>
        <end position="645"/>
    </location>
</feature>
<evidence type="ECO:0000256" key="2">
    <source>
        <dbReference type="ARBA" id="ARBA00022475"/>
    </source>
</evidence>
<dbReference type="SUPFAM" id="SSF56281">
    <property type="entry name" value="Metallo-hydrolase/oxidoreductase"/>
    <property type="match status" value="1"/>
</dbReference>
<evidence type="ECO:0000256" key="5">
    <source>
        <dbReference type="ARBA" id="ARBA00023136"/>
    </source>
</evidence>
<dbReference type="GO" id="GO:0005886">
    <property type="term" value="C:plasma membrane"/>
    <property type="evidence" value="ECO:0007669"/>
    <property type="project" value="UniProtKB-SubCell"/>
</dbReference>
<dbReference type="InterPro" id="IPR004477">
    <property type="entry name" value="ComEC_N"/>
</dbReference>
<keyword evidence="2" id="KW-1003">Cell membrane</keyword>
<keyword evidence="5 6" id="KW-0472">Membrane</keyword>
<organism evidence="9 10">
    <name type="scientific">Limnobacter thiooxidans</name>
    <dbReference type="NCBI Taxonomy" id="131080"/>
    <lineage>
        <taxon>Bacteria</taxon>
        <taxon>Pseudomonadati</taxon>
        <taxon>Pseudomonadota</taxon>
        <taxon>Betaproteobacteria</taxon>
        <taxon>Burkholderiales</taxon>
        <taxon>Burkholderiaceae</taxon>
        <taxon>Limnobacter</taxon>
    </lineage>
</organism>
<evidence type="ECO:0000313" key="10">
    <source>
        <dbReference type="Proteomes" id="UP001329151"/>
    </source>
</evidence>
<protein>
    <submittedName>
        <fullName evidence="9">DNA internalization-related competence protein ComEC/Rec2</fullName>
    </submittedName>
</protein>
<dbReference type="InterPro" id="IPR036866">
    <property type="entry name" value="RibonucZ/Hydroxyglut_hydro"/>
</dbReference>
<gene>
    <name evidence="9" type="ORF">RGQ30_11130</name>
</gene>
<feature type="domain" description="ComEC/Rec2-related protein" evidence="8">
    <location>
        <begin position="142"/>
        <end position="407"/>
    </location>
</feature>
<comment type="subcellular location">
    <subcellularLocation>
        <location evidence="1">Cell membrane</location>
        <topology evidence="1">Multi-pass membrane protein</topology>
    </subcellularLocation>
</comment>
<dbReference type="NCBIfam" id="TIGR00360">
    <property type="entry name" value="ComEC_N-term"/>
    <property type="match status" value="1"/>
</dbReference>
<name>A0AA86JJJ5_9BURK</name>
<keyword evidence="4 6" id="KW-1133">Transmembrane helix</keyword>
<evidence type="ECO:0000259" key="7">
    <source>
        <dbReference type="Pfam" id="PF00753"/>
    </source>
</evidence>
<dbReference type="NCBIfam" id="TIGR00361">
    <property type="entry name" value="ComEC_Rec2"/>
    <property type="match status" value="1"/>
</dbReference>
<feature type="transmembrane region" description="Helical" evidence="6">
    <location>
        <begin position="334"/>
        <end position="354"/>
    </location>
</feature>
<dbReference type="Proteomes" id="UP001329151">
    <property type="component" value="Chromosome"/>
</dbReference>
<dbReference type="InterPro" id="IPR035681">
    <property type="entry name" value="ComA-like_MBL"/>
</dbReference>
<evidence type="ECO:0000256" key="6">
    <source>
        <dbReference type="SAM" id="Phobius"/>
    </source>
</evidence>
<dbReference type="GO" id="GO:0030420">
    <property type="term" value="P:establishment of competence for transformation"/>
    <property type="evidence" value="ECO:0007669"/>
    <property type="project" value="InterPro"/>
</dbReference>
<dbReference type="Pfam" id="PF03772">
    <property type="entry name" value="Competence"/>
    <property type="match status" value="1"/>
</dbReference>
<proteinExistence type="predicted"/>
<dbReference type="KEGG" id="lto:RGQ30_11130"/>
<dbReference type="InterPro" id="IPR001279">
    <property type="entry name" value="Metallo-B-lactamas"/>
</dbReference>
<evidence type="ECO:0000256" key="4">
    <source>
        <dbReference type="ARBA" id="ARBA00022989"/>
    </source>
</evidence>
<dbReference type="PANTHER" id="PTHR30619:SF1">
    <property type="entry name" value="RECOMBINATION PROTEIN 2"/>
    <property type="match status" value="1"/>
</dbReference>
<feature type="transmembrane region" description="Helical" evidence="6">
    <location>
        <begin position="305"/>
        <end position="322"/>
    </location>
</feature>
<feature type="transmembrane region" description="Helical" evidence="6">
    <location>
        <begin position="162"/>
        <end position="182"/>
    </location>
</feature>
<feature type="transmembrane region" description="Helical" evidence="6">
    <location>
        <begin position="252"/>
        <end position="268"/>
    </location>
</feature>
<keyword evidence="10" id="KW-1185">Reference proteome</keyword>
<evidence type="ECO:0000256" key="1">
    <source>
        <dbReference type="ARBA" id="ARBA00004651"/>
    </source>
</evidence>
<dbReference type="Gene3D" id="3.60.15.10">
    <property type="entry name" value="Ribonuclease Z/Hydroxyacylglutathione hydrolase-like"/>
    <property type="match status" value="1"/>
</dbReference>
<dbReference type="AlphaFoldDB" id="A0AA86JJJ5"/>
<dbReference type="InterPro" id="IPR052159">
    <property type="entry name" value="Competence_DNA_uptake"/>
</dbReference>
<dbReference type="EMBL" id="AP028947">
    <property type="protein sequence ID" value="BET25612.1"/>
    <property type="molecule type" value="Genomic_DNA"/>
</dbReference>
<keyword evidence="3 6" id="KW-0812">Transmembrane</keyword>
<dbReference type="InterPro" id="IPR004797">
    <property type="entry name" value="Competence_ComEC/Rec2"/>
</dbReference>
<feature type="transmembrane region" description="Helical" evidence="6">
    <location>
        <begin position="274"/>
        <end position="293"/>
    </location>
</feature>